<dbReference type="Pfam" id="PF25601">
    <property type="entry name" value="AAA_lid_14"/>
    <property type="match status" value="1"/>
</dbReference>
<keyword evidence="2" id="KW-0067">ATP-binding</keyword>
<evidence type="ECO:0000256" key="6">
    <source>
        <dbReference type="ARBA" id="ARBA00023163"/>
    </source>
</evidence>
<name>A0A3B1BBG9_9ZZZZ</name>
<evidence type="ECO:0000256" key="3">
    <source>
        <dbReference type="ARBA" id="ARBA00023015"/>
    </source>
</evidence>
<dbReference type="InterPro" id="IPR002078">
    <property type="entry name" value="Sigma_54_int"/>
</dbReference>
<dbReference type="InterPro" id="IPR003593">
    <property type="entry name" value="AAA+_ATPase"/>
</dbReference>
<reference evidence="8" key="1">
    <citation type="submission" date="2018-06" db="EMBL/GenBank/DDBJ databases">
        <authorList>
            <person name="Zhirakovskaya E."/>
        </authorList>
    </citation>
    <scope>NUCLEOTIDE SEQUENCE</scope>
</reference>
<keyword evidence="3" id="KW-0805">Transcription regulation</keyword>
<keyword evidence="4" id="KW-0238">DNA-binding</keyword>
<sequence length="496" mass="54783">MVKTRQPQDLFKNIAEMVDSVADLDNLLSVLVIATKRVLNAKASSLLLKDPPSGKLYFHSCIGDRREDITKFELAKGEGIAGWVAERGEPVLAPDVSKDPRWSSKIADTLGFETHSIACAPLKVGSETFGVLEIIDRLDEEPLNEEDMERLQSFSDLVAGLLLKARVYVEVSKENRMLKEALGGKYEIIGKSAVILKAIDSCRKAAPSKATTLITGESGTGKELFARLLHDLSPRSSKPMIAINCGALPETLLERELFGHEKGAFTGADELKPGLFEASDGSTIFLDEIGETSQAMQVKLLRVLQEGTFFRLGGQELIHVDVRVVAASNKTLEKLVEQGEFREDLFYRLNVIRIELPPLRERGDDLKSIASNFLQKFNAEMNRDVKGITDEAMAAMTNYSWPGNIRQLENSIERAVIMGESDLIGIEDLSAEITEFKKSSIKVGAGLKEAMDDFKREFIKKTLLFCGGNKTKAAKTLGIQRTYLSRLIKELSVGNL</sequence>
<dbReference type="Pfam" id="PF01590">
    <property type="entry name" value="GAF"/>
    <property type="match status" value="1"/>
</dbReference>
<dbReference type="GO" id="GO:0005524">
    <property type="term" value="F:ATP binding"/>
    <property type="evidence" value="ECO:0007669"/>
    <property type="project" value="UniProtKB-KW"/>
</dbReference>
<dbReference type="PROSITE" id="PS50045">
    <property type="entry name" value="SIGMA54_INTERACT_4"/>
    <property type="match status" value="1"/>
</dbReference>
<keyword evidence="6" id="KW-0804">Transcription</keyword>
<dbReference type="GO" id="GO:0043565">
    <property type="term" value="F:sequence-specific DNA binding"/>
    <property type="evidence" value="ECO:0007669"/>
    <property type="project" value="InterPro"/>
</dbReference>
<dbReference type="SUPFAM" id="SSF52540">
    <property type="entry name" value="P-loop containing nucleoside triphosphate hydrolases"/>
    <property type="match status" value="1"/>
</dbReference>
<dbReference type="FunFam" id="1.10.8.60:FF:000014">
    <property type="entry name" value="DNA-binding transcriptional regulator NtrC"/>
    <property type="match status" value="1"/>
</dbReference>
<dbReference type="InterPro" id="IPR003018">
    <property type="entry name" value="GAF"/>
</dbReference>
<dbReference type="InterPro" id="IPR025944">
    <property type="entry name" value="Sigma_54_int_dom_CS"/>
</dbReference>
<evidence type="ECO:0000259" key="7">
    <source>
        <dbReference type="PROSITE" id="PS50045"/>
    </source>
</evidence>
<proteinExistence type="predicted"/>
<dbReference type="Gene3D" id="3.40.50.300">
    <property type="entry name" value="P-loop containing nucleotide triphosphate hydrolases"/>
    <property type="match status" value="1"/>
</dbReference>
<dbReference type="SMART" id="SM00382">
    <property type="entry name" value="AAA"/>
    <property type="match status" value="1"/>
</dbReference>
<evidence type="ECO:0000256" key="5">
    <source>
        <dbReference type="ARBA" id="ARBA00023159"/>
    </source>
</evidence>
<dbReference type="SUPFAM" id="SSF46689">
    <property type="entry name" value="Homeodomain-like"/>
    <property type="match status" value="1"/>
</dbReference>
<dbReference type="InterPro" id="IPR027417">
    <property type="entry name" value="P-loop_NTPase"/>
</dbReference>
<evidence type="ECO:0000313" key="8">
    <source>
        <dbReference type="EMBL" id="VAX15626.1"/>
    </source>
</evidence>
<dbReference type="CDD" id="cd00009">
    <property type="entry name" value="AAA"/>
    <property type="match status" value="1"/>
</dbReference>
<dbReference type="InterPro" id="IPR029016">
    <property type="entry name" value="GAF-like_dom_sf"/>
</dbReference>
<dbReference type="SMART" id="SM00065">
    <property type="entry name" value="GAF"/>
    <property type="match status" value="1"/>
</dbReference>
<evidence type="ECO:0000256" key="2">
    <source>
        <dbReference type="ARBA" id="ARBA00022840"/>
    </source>
</evidence>
<dbReference type="InterPro" id="IPR009057">
    <property type="entry name" value="Homeodomain-like_sf"/>
</dbReference>
<evidence type="ECO:0000256" key="1">
    <source>
        <dbReference type="ARBA" id="ARBA00022741"/>
    </source>
</evidence>
<dbReference type="PRINTS" id="PR01590">
    <property type="entry name" value="HTHFIS"/>
</dbReference>
<dbReference type="InterPro" id="IPR002197">
    <property type="entry name" value="HTH_Fis"/>
</dbReference>
<keyword evidence="5" id="KW-0010">Activator</keyword>
<dbReference type="Pfam" id="PF00158">
    <property type="entry name" value="Sigma54_activat"/>
    <property type="match status" value="1"/>
</dbReference>
<gene>
    <name evidence="8" type="ORF">MNBD_NITROSPINAE04-25</name>
</gene>
<dbReference type="InterPro" id="IPR058031">
    <property type="entry name" value="AAA_lid_NorR"/>
</dbReference>
<dbReference type="GO" id="GO:0006355">
    <property type="term" value="P:regulation of DNA-templated transcription"/>
    <property type="evidence" value="ECO:0007669"/>
    <property type="project" value="InterPro"/>
</dbReference>
<accession>A0A3B1BBG9</accession>
<dbReference type="PROSITE" id="PS00688">
    <property type="entry name" value="SIGMA54_INTERACT_3"/>
    <property type="match status" value="1"/>
</dbReference>
<dbReference type="AlphaFoldDB" id="A0A3B1BBG9"/>
<dbReference type="Pfam" id="PF02954">
    <property type="entry name" value="HTH_8"/>
    <property type="match status" value="1"/>
</dbReference>
<dbReference type="Gene3D" id="3.30.450.40">
    <property type="match status" value="1"/>
</dbReference>
<keyword evidence="1" id="KW-0547">Nucleotide-binding</keyword>
<evidence type="ECO:0000256" key="4">
    <source>
        <dbReference type="ARBA" id="ARBA00023125"/>
    </source>
</evidence>
<dbReference type="Gene3D" id="1.10.8.60">
    <property type="match status" value="1"/>
</dbReference>
<dbReference type="PANTHER" id="PTHR32071">
    <property type="entry name" value="TRANSCRIPTIONAL REGULATORY PROTEIN"/>
    <property type="match status" value="1"/>
</dbReference>
<protein>
    <submittedName>
        <fullName evidence="8">Two-component system response regulator protein</fullName>
    </submittedName>
</protein>
<dbReference type="FunFam" id="3.40.50.300:FF:000006">
    <property type="entry name" value="DNA-binding transcriptional regulator NtrC"/>
    <property type="match status" value="1"/>
</dbReference>
<dbReference type="SUPFAM" id="SSF55781">
    <property type="entry name" value="GAF domain-like"/>
    <property type="match status" value="1"/>
</dbReference>
<feature type="domain" description="Sigma-54 factor interaction" evidence="7">
    <location>
        <begin position="188"/>
        <end position="417"/>
    </location>
</feature>
<organism evidence="8">
    <name type="scientific">hydrothermal vent metagenome</name>
    <dbReference type="NCBI Taxonomy" id="652676"/>
    <lineage>
        <taxon>unclassified sequences</taxon>
        <taxon>metagenomes</taxon>
        <taxon>ecological metagenomes</taxon>
    </lineage>
</organism>
<dbReference type="Gene3D" id="1.10.10.60">
    <property type="entry name" value="Homeodomain-like"/>
    <property type="match status" value="1"/>
</dbReference>
<dbReference type="EMBL" id="UOGA01000045">
    <property type="protein sequence ID" value="VAX15626.1"/>
    <property type="molecule type" value="Genomic_DNA"/>
</dbReference>